<dbReference type="InterPro" id="IPR029058">
    <property type="entry name" value="AB_hydrolase_fold"/>
</dbReference>
<accession>A0A075JJ82</accession>
<dbReference type="HOGENOM" id="CLU_088923_0_0_11"/>
<dbReference type="PRINTS" id="PR00111">
    <property type="entry name" value="ABHYDROLASE"/>
</dbReference>
<dbReference type="SUPFAM" id="SSF53474">
    <property type="entry name" value="alpha/beta-Hydrolases"/>
    <property type="match status" value="1"/>
</dbReference>
<dbReference type="eggNOG" id="COG0596">
    <property type="taxonomic scope" value="Bacteria"/>
</dbReference>
<gene>
    <name evidence="2" type="ORF">HX89_14145</name>
</gene>
<dbReference type="InterPro" id="IPR000073">
    <property type="entry name" value="AB_hydrolase_1"/>
</dbReference>
<dbReference type="PRINTS" id="PR00412">
    <property type="entry name" value="EPOXHYDRLASE"/>
</dbReference>
<dbReference type="InterPro" id="IPR000639">
    <property type="entry name" value="Epox_hydrolase-like"/>
</dbReference>
<sequence length="268" mass="29137">MNFVEHGSGTPIVLLHGFDADHRLVLPLESAFTAGAAREDVATTGWRRLYPDLPGFGSTPIGDAASTDDVVERVLAFVDEQIGDAPFAILGDSFGGMVARAVAHRRREQVLGLGLLAAVFVADSDARTTPEQTVLRRDDDAVAQVRDKADDYTAVAVVQSDDTARHFLEFAAPGAELADKNAMKKLAENYELGEQPEEEAPFEKPTLILTGRQDHLVGFGDALRHLEHYPRATFATLDGAGHNVHFERPDLVSALVADWLTRMRDLPA</sequence>
<name>A0A075JJ82_9MICO</name>
<reference evidence="2 3" key="1">
    <citation type="submission" date="2014-07" db="EMBL/GenBank/DDBJ databases">
        <title>Genome Sequencing of Dermacoccus nishinomiyaensis.</title>
        <authorList>
            <person name="Hong K.W."/>
            <person name="Chan K.G."/>
        </authorList>
    </citation>
    <scope>NUCLEOTIDE SEQUENCE [LARGE SCALE GENOMIC DNA]</scope>
    <source>
        <strain evidence="2 3">M25</strain>
    </source>
</reference>
<keyword evidence="3" id="KW-1185">Reference proteome</keyword>
<dbReference type="Gene3D" id="3.40.50.1820">
    <property type="entry name" value="alpha/beta hydrolase"/>
    <property type="match status" value="1"/>
</dbReference>
<dbReference type="Pfam" id="PF00561">
    <property type="entry name" value="Abhydrolase_1"/>
    <property type="match status" value="1"/>
</dbReference>
<dbReference type="OrthoDB" id="2987348at2"/>
<dbReference type="GeneID" id="41842158"/>
<dbReference type="InterPro" id="IPR050266">
    <property type="entry name" value="AB_hydrolase_sf"/>
</dbReference>
<evidence type="ECO:0000313" key="3">
    <source>
        <dbReference type="Proteomes" id="UP000027986"/>
    </source>
</evidence>
<dbReference type="KEGG" id="dni:HX89_14145"/>
<dbReference type="GO" id="GO:0016787">
    <property type="term" value="F:hydrolase activity"/>
    <property type="evidence" value="ECO:0007669"/>
    <property type="project" value="UniProtKB-KW"/>
</dbReference>
<dbReference type="PANTHER" id="PTHR43798:SF6">
    <property type="entry name" value="HYDROLASE, PUTATIVE (AFU_ORTHOLOGUE AFUA_4G13070)-RELATED"/>
    <property type="match status" value="1"/>
</dbReference>
<feature type="domain" description="AB hydrolase-1" evidence="1">
    <location>
        <begin position="11"/>
        <end position="249"/>
    </location>
</feature>
<protein>
    <submittedName>
        <fullName evidence="2">Alpha/beta hydrolase</fullName>
    </submittedName>
</protein>
<dbReference type="Proteomes" id="UP000027986">
    <property type="component" value="Chromosome"/>
</dbReference>
<keyword evidence="2" id="KW-0378">Hydrolase</keyword>
<dbReference type="AlphaFoldDB" id="A0A075JJ82"/>
<evidence type="ECO:0000259" key="1">
    <source>
        <dbReference type="Pfam" id="PF00561"/>
    </source>
</evidence>
<dbReference type="PANTHER" id="PTHR43798">
    <property type="entry name" value="MONOACYLGLYCEROL LIPASE"/>
    <property type="match status" value="1"/>
</dbReference>
<dbReference type="EMBL" id="CP008889">
    <property type="protein sequence ID" value="AIF41855.1"/>
    <property type="molecule type" value="Genomic_DNA"/>
</dbReference>
<dbReference type="RefSeq" id="WP_038569891.1">
    <property type="nucleotide sequence ID" value="NZ_CP008889.1"/>
</dbReference>
<proteinExistence type="predicted"/>
<organism evidence="2 3">
    <name type="scientific">Dermacoccus nishinomiyaensis</name>
    <dbReference type="NCBI Taxonomy" id="1274"/>
    <lineage>
        <taxon>Bacteria</taxon>
        <taxon>Bacillati</taxon>
        <taxon>Actinomycetota</taxon>
        <taxon>Actinomycetes</taxon>
        <taxon>Micrococcales</taxon>
        <taxon>Dermacoccaceae</taxon>
        <taxon>Dermacoccus</taxon>
    </lineage>
</organism>
<evidence type="ECO:0000313" key="2">
    <source>
        <dbReference type="EMBL" id="AIF41855.1"/>
    </source>
</evidence>